<dbReference type="PANTHER" id="PTHR30451">
    <property type="entry name" value="OUTER MEMBRANE USHER PROTEIN"/>
    <property type="match status" value="1"/>
</dbReference>
<evidence type="ECO:0000256" key="7">
    <source>
        <dbReference type="ARBA" id="ARBA00023136"/>
    </source>
</evidence>
<evidence type="ECO:0000256" key="3">
    <source>
        <dbReference type="ARBA" id="ARBA00022448"/>
    </source>
</evidence>
<comment type="caution">
    <text evidence="11">The sequence shown here is derived from an EMBL/GenBank/DDBJ whole genome shotgun (WGS) entry which is preliminary data.</text>
</comment>
<dbReference type="Gene3D" id="3.10.20.410">
    <property type="match status" value="1"/>
</dbReference>
<name>A0AA42I9A3_9GAMM</name>
<dbReference type="InterPro" id="IPR037224">
    <property type="entry name" value="PapC_N_sf"/>
</dbReference>
<keyword evidence="3" id="KW-0813">Transport</keyword>
<sequence>MKHAFRYSVIFLCMQATYAAENENINQKLQARDGTNNRIYTFDARALFGGRNQDINLTSFRQTNGIAAGVYSLNTSINHHRSLGQLTLKFEHLNAELTAVLCIDEQLLKRLDLRPEVLEKLPKKPCLTIKELNPDAYYDLDMSALSLDISLPLAIINQRPEGYIAPERFEQGVTAAYLGYDFNRYTSKLNQREQVSSNYLNLTGGFNFSRFNFRHAGSFDSAGTQLGGYQSYLNVLSTDIPALKARLQMGDFNTQTYAIDSAQIRGLQLASDISMLPMSQRSYAPLIRGLANTNALVSVFQNGRKIYERTVPAGEFEFNDLTAVNNNGDLTVQVTENGGEKHSFIVPMQGNMNLVRMGQLNYSIASGQYKINNKTSDDYIGQLSAEYGLSNYSSLYLGSNLSHDFQSYLFGFGQNTRLGGLRFDAEKTNSSLAKNDYAGWKYKAAYQYSYSPLNTFLNISAQYQDREYMTLSNTMSLRNFNDLNQAEIDSLFLTYLLKQQFNISLYQNFKEGLGSVYLNATQNKYWNTNKDYVQYSINYSNRWNKLSYSIGYSQNNNQLNDAGKENKVYLSLSLPLEWRKKQANLYSNIQYADNVGHPATANVGFTGTLGENNQFNYGLTTTQNWNNGKNNSAVSANINYSLPQIQLGVVTGWSDDQTQYGFSAKGAVVAHPYGITATNNLSDTFTIVHAKGAHGADVMNAWGSKVDYWGNAIYANVSPYEANTIRLDTKHLSLDVNLTANQAEVIPRRYSSTLIKFDVEQSSNILLNVQVKGEHQQIPIGVQAVNQAGQVAGMFGQSNQLFIEKAQLLKQDLYVQWGMNESYACRIAAPEKMIPQNKQTKRIQMIDVECK</sequence>
<evidence type="ECO:0000313" key="11">
    <source>
        <dbReference type="EMBL" id="MDH0564485.1"/>
    </source>
</evidence>
<dbReference type="InterPro" id="IPR042186">
    <property type="entry name" value="FimD_plug_dom"/>
</dbReference>
<comment type="similarity">
    <text evidence="2">Belongs to the fimbrial export usher family.</text>
</comment>
<dbReference type="Gene3D" id="2.60.40.2610">
    <property type="entry name" value="Outer membrane usher protein FimD, plug domain"/>
    <property type="match status" value="1"/>
</dbReference>
<dbReference type="InterPro" id="IPR043142">
    <property type="entry name" value="PapC-like_C_sf"/>
</dbReference>
<protein>
    <submittedName>
        <fullName evidence="11">Fimbrial biogenesis outer membrane usher protein</fullName>
    </submittedName>
</protein>
<dbReference type="PANTHER" id="PTHR30451:SF5">
    <property type="entry name" value="SLR0019 PROTEIN"/>
    <property type="match status" value="1"/>
</dbReference>
<keyword evidence="8" id="KW-0998">Cell outer membrane</keyword>
<feature type="domain" description="PapC-like C-terminal" evidence="9">
    <location>
        <begin position="776"/>
        <end position="828"/>
    </location>
</feature>
<feature type="domain" description="PapC N-terminal" evidence="10">
    <location>
        <begin position="41"/>
        <end position="183"/>
    </location>
</feature>
<dbReference type="GO" id="GO:0009297">
    <property type="term" value="P:pilus assembly"/>
    <property type="evidence" value="ECO:0007669"/>
    <property type="project" value="InterPro"/>
</dbReference>
<dbReference type="Pfam" id="PF00577">
    <property type="entry name" value="Usher"/>
    <property type="match status" value="1"/>
</dbReference>
<dbReference type="InterPro" id="IPR025949">
    <property type="entry name" value="PapC-like_C"/>
</dbReference>
<dbReference type="AlphaFoldDB" id="A0AA42I9A3"/>
<dbReference type="InterPro" id="IPR025885">
    <property type="entry name" value="PapC_N"/>
</dbReference>
<keyword evidence="7" id="KW-0472">Membrane</keyword>
<evidence type="ECO:0000259" key="9">
    <source>
        <dbReference type="Pfam" id="PF13953"/>
    </source>
</evidence>
<gene>
    <name evidence="11" type="ORF">N7644_12425</name>
</gene>
<dbReference type="RefSeq" id="WP_279695923.1">
    <property type="nucleotide sequence ID" value="NZ_JAOEEO010000003.1"/>
</dbReference>
<comment type="subcellular location">
    <subcellularLocation>
        <location evidence="1">Cell outer membrane</location>
        <topology evidence="1">Multi-pass membrane protein</topology>
    </subcellularLocation>
</comment>
<evidence type="ECO:0000256" key="1">
    <source>
        <dbReference type="ARBA" id="ARBA00004571"/>
    </source>
</evidence>
<dbReference type="SUPFAM" id="SSF141729">
    <property type="entry name" value="FimD N-terminal domain-like"/>
    <property type="match status" value="1"/>
</dbReference>
<evidence type="ECO:0000256" key="5">
    <source>
        <dbReference type="ARBA" id="ARBA00022692"/>
    </source>
</evidence>
<dbReference type="Gene3D" id="2.60.40.3110">
    <property type="match status" value="1"/>
</dbReference>
<dbReference type="Pfam" id="PF13953">
    <property type="entry name" value="PapC_C"/>
    <property type="match status" value="1"/>
</dbReference>
<dbReference type="GO" id="GO:0009279">
    <property type="term" value="C:cell outer membrane"/>
    <property type="evidence" value="ECO:0007669"/>
    <property type="project" value="UniProtKB-SubCell"/>
</dbReference>
<dbReference type="Gene3D" id="2.60.40.2070">
    <property type="match status" value="1"/>
</dbReference>
<evidence type="ECO:0000256" key="4">
    <source>
        <dbReference type="ARBA" id="ARBA00022452"/>
    </source>
</evidence>
<proteinExistence type="inferred from homology"/>
<organism evidence="11 12">
    <name type="scientific">Acinetobacter courvalinii</name>
    <dbReference type="NCBI Taxonomy" id="280147"/>
    <lineage>
        <taxon>Bacteria</taxon>
        <taxon>Pseudomonadati</taxon>
        <taxon>Pseudomonadota</taxon>
        <taxon>Gammaproteobacteria</taxon>
        <taxon>Moraxellales</taxon>
        <taxon>Moraxellaceae</taxon>
        <taxon>Acinetobacter</taxon>
    </lineage>
</organism>
<evidence type="ECO:0000259" key="10">
    <source>
        <dbReference type="Pfam" id="PF13954"/>
    </source>
</evidence>
<keyword evidence="5" id="KW-0812">Transmembrane</keyword>
<dbReference type="EMBL" id="JAOEEO010000003">
    <property type="protein sequence ID" value="MDH0564485.1"/>
    <property type="molecule type" value="Genomic_DNA"/>
</dbReference>
<dbReference type="InterPro" id="IPR000015">
    <property type="entry name" value="Fimb_usher"/>
</dbReference>
<evidence type="ECO:0000313" key="12">
    <source>
        <dbReference type="Proteomes" id="UP001159329"/>
    </source>
</evidence>
<evidence type="ECO:0000256" key="2">
    <source>
        <dbReference type="ARBA" id="ARBA00008064"/>
    </source>
</evidence>
<dbReference type="Proteomes" id="UP001159329">
    <property type="component" value="Unassembled WGS sequence"/>
</dbReference>
<evidence type="ECO:0000256" key="6">
    <source>
        <dbReference type="ARBA" id="ARBA00022729"/>
    </source>
</evidence>
<keyword evidence="4" id="KW-1134">Transmembrane beta strand</keyword>
<keyword evidence="6" id="KW-0732">Signal</keyword>
<evidence type="ECO:0000256" key="8">
    <source>
        <dbReference type="ARBA" id="ARBA00023237"/>
    </source>
</evidence>
<dbReference type="Pfam" id="PF13954">
    <property type="entry name" value="PapC_N"/>
    <property type="match status" value="1"/>
</dbReference>
<dbReference type="GO" id="GO:0015473">
    <property type="term" value="F:fimbrial usher porin activity"/>
    <property type="evidence" value="ECO:0007669"/>
    <property type="project" value="InterPro"/>
</dbReference>
<reference evidence="11" key="1">
    <citation type="submission" date="2022-09" db="EMBL/GenBank/DDBJ databases">
        <title>Intensive care unit water sources are persistently colonized with multi-drug resistant bacteria and are the site of extensive horizontal gene transfer of antibiotic resistance genes.</title>
        <authorList>
            <person name="Diorio-Toth L."/>
        </authorList>
    </citation>
    <scope>NUCLEOTIDE SEQUENCE</scope>
    <source>
        <strain evidence="11">GD04005</strain>
    </source>
</reference>
<accession>A0AA42I9A3</accession>